<proteinExistence type="predicted"/>
<organism evidence="1 2">
    <name type="scientific">Chryseomicrobium palamuruense</name>
    <dbReference type="NCBI Taxonomy" id="682973"/>
    <lineage>
        <taxon>Bacteria</taxon>
        <taxon>Bacillati</taxon>
        <taxon>Bacillota</taxon>
        <taxon>Bacilli</taxon>
        <taxon>Bacillales</taxon>
        <taxon>Caryophanaceae</taxon>
        <taxon>Chryseomicrobium</taxon>
    </lineage>
</organism>
<keyword evidence="2" id="KW-1185">Reference proteome</keyword>
<dbReference type="RefSeq" id="WP_378142656.1">
    <property type="nucleotide sequence ID" value="NZ_JBHSEF010000026.1"/>
</dbReference>
<comment type="caution">
    <text evidence="1">The sequence shown here is derived from an EMBL/GenBank/DDBJ whole genome shotgun (WGS) entry which is preliminary data.</text>
</comment>
<accession>A0ABV8UZX7</accession>
<sequence>MNTYYIESNLKNYFELKGNYRIQEFGATSCILVDQTFTVSVKAQQVRIREMKDEFVSITFKGLHSIEVSTTREN</sequence>
<name>A0ABV8UZX7_9BACL</name>
<evidence type="ECO:0008006" key="3">
    <source>
        <dbReference type="Google" id="ProtNLM"/>
    </source>
</evidence>
<dbReference type="Proteomes" id="UP001595733">
    <property type="component" value="Unassembled WGS sequence"/>
</dbReference>
<gene>
    <name evidence="1" type="ORF">ACFO0S_13665</name>
</gene>
<protein>
    <recommendedName>
        <fullName evidence="3">DUF2187 domain-containing protein</fullName>
    </recommendedName>
</protein>
<evidence type="ECO:0000313" key="1">
    <source>
        <dbReference type="EMBL" id="MFC4356103.1"/>
    </source>
</evidence>
<evidence type="ECO:0000313" key="2">
    <source>
        <dbReference type="Proteomes" id="UP001595733"/>
    </source>
</evidence>
<reference evidence="2" key="1">
    <citation type="journal article" date="2019" name="Int. J. Syst. Evol. Microbiol.">
        <title>The Global Catalogue of Microorganisms (GCM) 10K type strain sequencing project: providing services to taxonomists for standard genome sequencing and annotation.</title>
        <authorList>
            <consortium name="The Broad Institute Genomics Platform"/>
            <consortium name="The Broad Institute Genome Sequencing Center for Infectious Disease"/>
            <person name="Wu L."/>
            <person name="Ma J."/>
        </authorList>
    </citation>
    <scope>NUCLEOTIDE SEQUENCE [LARGE SCALE GENOMIC DNA]</scope>
    <source>
        <strain evidence="2">CCUG 50353</strain>
    </source>
</reference>
<dbReference type="EMBL" id="JBHSEF010000026">
    <property type="protein sequence ID" value="MFC4356103.1"/>
    <property type="molecule type" value="Genomic_DNA"/>
</dbReference>